<evidence type="ECO:0000256" key="5">
    <source>
        <dbReference type="ARBA" id="ARBA00012448"/>
    </source>
</evidence>
<keyword evidence="18" id="KW-1185">Reference proteome</keyword>
<evidence type="ECO:0000256" key="6">
    <source>
        <dbReference type="ARBA" id="ARBA00022475"/>
    </source>
</evidence>
<evidence type="ECO:0000256" key="2">
    <source>
        <dbReference type="ARBA" id="ARBA00004236"/>
    </source>
</evidence>
<dbReference type="InterPro" id="IPR036138">
    <property type="entry name" value="PBP_dimer_sf"/>
</dbReference>
<keyword evidence="10 14" id="KW-1133">Transmembrane helix</keyword>
<dbReference type="Gene3D" id="3.40.710.10">
    <property type="entry name" value="DD-peptidase/beta-lactamase superfamily"/>
    <property type="match status" value="1"/>
</dbReference>
<evidence type="ECO:0000256" key="7">
    <source>
        <dbReference type="ARBA" id="ARBA00022692"/>
    </source>
</evidence>
<keyword evidence="9" id="KW-0573">Peptidoglycan synthesis</keyword>
<dbReference type="GO" id="GO:0051301">
    <property type="term" value="P:cell division"/>
    <property type="evidence" value="ECO:0007669"/>
    <property type="project" value="UniProtKB-KW"/>
</dbReference>
<keyword evidence="17" id="KW-0131">Cell cycle</keyword>
<keyword evidence="7 14" id="KW-0812">Transmembrane</keyword>
<comment type="catalytic activity">
    <reaction evidence="13">
        <text>Preferential cleavage: (Ac)2-L-Lys-D-Ala-|-D-Ala. Also transpeptidation of peptidyl-alanyl moieties that are N-acyl substituents of D-alanine.</text>
        <dbReference type="EC" id="3.4.16.4"/>
    </reaction>
</comment>
<dbReference type="SUPFAM" id="SSF56519">
    <property type="entry name" value="Penicillin binding protein dimerisation domain"/>
    <property type="match status" value="1"/>
</dbReference>
<sequence>MAEEKIIKGNHLPFRLNILFFLVFILFSALILRLGVVQIVQGEEYQRVLERTVNISIPTEAPRGLMYDRFGNLMLDNERLFTVTYTNRRTSQSEMLETARQLNKFITLEPTRINDRDLREYWSILFPEEYSEKLSLAEARELGLTDSQAHLERLNKITDEELDWFSDEDKEVFALWREFNAGYNNIPHKVKIGLSYEESALIMENLEILPGVDIIRDSQRYFIFGDTLRRVIGTVGSIHRDDIDFYLANGYARNEQVGTRYIEAQYEAVLRGRKGRLENYMDPHGNFLKSPEAHLGSRGNDLILTFDMELQQHVEHIIDSYMETYASSFIDQPDAYVVVMEPHTGDILAMAGHNSQVREIGTFTHAYEMGSAIKGATVLAGFDTGVIQPYETILDRTLNLPGAQPISSWRTLGSVNHLSALERSSNIYMIYVAMRLVGYVPGVSGTNWGNYYKGYDILRDYYAQFGLGVQTGLDLPNESIGIDGGKLSEPGRLLFLTFGQLDTYTPLQLAQYISTIANNGYRIAPRVVKEIREPETERSKLGRISQQIEPKVLNKLDISDNYLEEVQKGLWLVTNGANGTATRFFAGKPYNPAGKTGTAQDRVNGINVNNQTFAGYAPYDNPEVAISVVVPGVSIQQSGVANSMAAEILDVYFHLKEIRQGPLEWSPIEDGEHEEEGENEEE</sequence>
<feature type="domain" description="Penicillin-binding protein transpeptidase" evidence="15">
    <location>
        <begin position="336"/>
        <end position="649"/>
    </location>
</feature>
<dbReference type="Proteomes" id="UP001230005">
    <property type="component" value="Unassembled WGS sequence"/>
</dbReference>
<dbReference type="Pfam" id="PF03717">
    <property type="entry name" value="PBP_dimer"/>
    <property type="match status" value="1"/>
</dbReference>
<dbReference type="Pfam" id="PF00905">
    <property type="entry name" value="Transpeptidase"/>
    <property type="match status" value="1"/>
</dbReference>
<evidence type="ECO:0000256" key="9">
    <source>
        <dbReference type="ARBA" id="ARBA00022984"/>
    </source>
</evidence>
<gene>
    <name evidence="17" type="ORF">J2S74_001124</name>
</gene>
<dbReference type="PANTHER" id="PTHR30627">
    <property type="entry name" value="PEPTIDOGLYCAN D,D-TRANSPEPTIDASE"/>
    <property type="match status" value="1"/>
</dbReference>
<evidence type="ECO:0000256" key="4">
    <source>
        <dbReference type="ARBA" id="ARBA00007171"/>
    </source>
</evidence>
<dbReference type="RefSeq" id="WP_307322822.1">
    <property type="nucleotide sequence ID" value="NZ_JAUSUG010000003.1"/>
</dbReference>
<keyword evidence="17" id="KW-0132">Cell division</keyword>
<evidence type="ECO:0000256" key="11">
    <source>
        <dbReference type="ARBA" id="ARBA00023136"/>
    </source>
</evidence>
<accession>A0ABT9ZSM2</accession>
<reference evidence="17 18" key="1">
    <citation type="submission" date="2023-07" db="EMBL/GenBank/DDBJ databases">
        <title>Genomic Encyclopedia of Type Strains, Phase IV (KMG-IV): sequencing the most valuable type-strain genomes for metagenomic binning, comparative biology and taxonomic classification.</title>
        <authorList>
            <person name="Goeker M."/>
        </authorList>
    </citation>
    <scope>NUCLEOTIDE SEQUENCE [LARGE SCALE GENOMIC DNA]</scope>
    <source>
        <strain evidence="17 18">DSM 9768</strain>
    </source>
</reference>
<proteinExistence type="inferred from homology"/>
<keyword evidence="12" id="KW-0961">Cell wall biogenesis/degradation</keyword>
<dbReference type="EMBL" id="JAUSUG010000003">
    <property type="protein sequence ID" value="MDQ0253752.1"/>
    <property type="molecule type" value="Genomic_DNA"/>
</dbReference>
<dbReference type="InterPro" id="IPR012338">
    <property type="entry name" value="Beta-lactam/transpept-like"/>
</dbReference>
<dbReference type="Gene3D" id="1.10.10.1230">
    <property type="entry name" value="Penicillin-binding protein, N-terminal non-catalytic domain, head sub-domain"/>
    <property type="match status" value="1"/>
</dbReference>
<feature type="domain" description="Penicillin-binding protein dimerisation" evidence="16">
    <location>
        <begin position="59"/>
        <end position="289"/>
    </location>
</feature>
<evidence type="ECO:0000256" key="8">
    <source>
        <dbReference type="ARBA" id="ARBA00022960"/>
    </source>
</evidence>
<keyword evidence="6" id="KW-1003">Cell membrane</keyword>
<name>A0ABT9ZSM2_9BACI</name>
<evidence type="ECO:0000313" key="17">
    <source>
        <dbReference type="EMBL" id="MDQ0253752.1"/>
    </source>
</evidence>
<keyword evidence="11 14" id="KW-0472">Membrane</keyword>
<comment type="subcellular location">
    <subcellularLocation>
        <location evidence="2">Cell membrane</location>
    </subcellularLocation>
    <subcellularLocation>
        <location evidence="1">Membrane</location>
        <topology evidence="1">Single-pass membrane protein</topology>
    </subcellularLocation>
</comment>
<evidence type="ECO:0000259" key="15">
    <source>
        <dbReference type="Pfam" id="PF00905"/>
    </source>
</evidence>
<evidence type="ECO:0000256" key="1">
    <source>
        <dbReference type="ARBA" id="ARBA00004167"/>
    </source>
</evidence>
<dbReference type="PANTHER" id="PTHR30627:SF2">
    <property type="entry name" value="PEPTIDOGLYCAN D,D-TRANSPEPTIDASE MRDA"/>
    <property type="match status" value="1"/>
</dbReference>
<keyword evidence="8" id="KW-0133">Cell shape</keyword>
<comment type="caution">
    <text evidence="17">The sequence shown here is derived from an EMBL/GenBank/DDBJ whole genome shotgun (WGS) entry which is preliminary data.</text>
</comment>
<evidence type="ECO:0000313" key="18">
    <source>
        <dbReference type="Proteomes" id="UP001230005"/>
    </source>
</evidence>
<evidence type="ECO:0000256" key="10">
    <source>
        <dbReference type="ARBA" id="ARBA00022989"/>
    </source>
</evidence>
<evidence type="ECO:0000259" key="16">
    <source>
        <dbReference type="Pfam" id="PF03717"/>
    </source>
</evidence>
<dbReference type="EC" id="3.4.16.4" evidence="5"/>
<evidence type="ECO:0000256" key="3">
    <source>
        <dbReference type="ARBA" id="ARBA00004752"/>
    </source>
</evidence>
<comment type="similarity">
    <text evidence="4">Belongs to the transpeptidase family.</text>
</comment>
<organism evidence="17 18">
    <name type="scientific">Evansella vedderi</name>
    <dbReference type="NCBI Taxonomy" id="38282"/>
    <lineage>
        <taxon>Bacteria</taxon>
        <taxon>Bacillati</taxon>
        <taxon>Bacillota</taxon>
        <taxon>Bacilli</taxon>
        <taxon>Bacillales</taxon>
        <taxon>Bacillaceae</taxon>
        <taxon>Evansella</taxon>
    </lineage>
</organism>
<feature type="transmembrane region" description="Helical" evidence="14">
    <location>
        <begin position="12"/>
        <end position="32"/>
    </location>
</feature>
<dbReference type="SUPFAM" id="SSF56601">
    <property type="entry name" value="beta-lactamase/transpeptidase-like"/>
    <property type="match status" value="1"/>
</dbReference>
<comment type="pathway">
    <text evidence="3">Cell wall biogenesis; peptidoglycan biosynthesis.</text>
</comment>
<dbReference type="Gene3D" id="3.90.1310.10">
    <property type="entry name" value="Penicillin-binding protein 2a (Domain 2)"/>
    <property type="match status" value="1"/>
</dbReference>
<dbReference type="InterPro" id="IPR005311">
    <property type="entry name" value="PBP_dimer"/>
</dbReference>
<evidence type="ECO:0000256" key="12">
    <source>
        <dbReference type="ARBA" id="ARBA00023316"/>
    </source>
</evidence>
<dbReference type="InterPro" id="IPR001460">
    <property type="entry name" value="PCN-bd_Tpept"/>
</dbReference>
<protein>
    <recommendedName>
        <fullName evidence="5">serine-type D-Ala-D-Ala carboxypeptidase</fullName>
        <ecNumber evidence="5">3.4.16.4</ecNumber>
    </recommendedName>
</protein>
<evidence type="ECO:0000256" key="13">
    <source>
        <dbReference type="ARBA" id="ARBA00034000"/>
    </source>
</evidence>
<dbReference type="InterPro" id="IPR050515">
    <property type="entry name" value="Beta-lactam/transpept"/>
</dbReference>
<evidence type="ECO:0000256" key="14">
    <source>
        <dbReference type="SAM" id="Phobius"/>
    </source>
</evidence>